<dbReference type="EMBL" id="SRYB01000033">
    <property type="protein sequence ID" value="TGY76935.1"/>
    <property type="molecule type" value="Genomic_DNA"/>
</dbReference>
<gene>
    <name evidence="1" type="ORF">E5331_16620</name>
</gene>
<proteinExistence type="predicted"/>
<sequence length="564" mass="62852">MFLSKKKNTPTPYGERSLNSLIEKSIRNNWQLMAFSDLGGVSFKFSEVAEQIGKLHIIYRAAGIKPGDKIAICGKNSASWAVIFISCLTYGAVAVPILHEFKPENIQSLVNHSEARLLFTDKQIADRLDFNVLKGISAAFYISEEGLAFSNSKKIEETRKEINALFGEEYPEDFSPADVNYYRDSPEDLAVINYTSGSTGTPKGVMLPFLSIWSNIRYSIDDLNFLKPGDGMVNMLPLGHLYGMVIEMLHPFVKGCHCNFLTKVPSPKVLLSAFSQVRPKLIITVPLVLEKIIKTKVFPKIQTPTMKFLLKLPIINTRIYSKIRATLINVFGGQVIEIIIGGAPLNPDVEKFLNKIKFPVTVGYGMTECGPLLTYAPPTETRPHTVGRIVDRMQIKIDSPDPANIPGNILVKGDNVMKGYYKNEDATKEVFPNGDGWMNTGDMGTIAPDGLISISGRSKTMILGPSGQNIYPEEIEQKLNNMPLVAESLVIDDHGKLVALIVPDMDAAEAKKLTKADIDKVMEDNIREVNKQLESYSKLSAHRLMDKEFEKTPKRSIKRFLYQV</sequence>
<reference evidence="1" key="1">
    <citation type="submission" date="2019-04" db="EMBL/GenBank/DDBJ databases">
        <title>Microbes associate with the intestines of laboratory mice.</title>
        <authorList>
            <person name="Navarre W."/>
            <person name="Wong E."/>
            <person name="Huang K."/>
            <person name="Tropini C."/>
            <person name="Ng K."/>
            <person name="Yu B."/>
        </authorList>
    </citation>
    <scope>NUCLEOTIDE SEQUENCE</scope>
    <source>
        <strain evidence="1">NM04_E33</strain>
    </source>
</reference>
<evidence type="ECO:0000313" key="1">
    <source>
        <dbReference type="EMBL" id="TGY76935.1"/>
    </source>
</evidence>
<comment type="caution">
    <text evidence="1">The sequence shown here is derived from an EMBL/GenBank/DDBJ whole genome shotgun (WGS) entry which is preliminary data.</text>
</comment>
<accession>A0AC61RDG7</accession>
<organism evidence="1 2">
    <name type="scientific">Lepagella muris</name>
    <dbReference type="NCBI Taxonomy" id="3032870"/>
    <lineage>
        <taxon>Bacteria</taxon>
        <taxon>Pseudomonadati</taxon>
        <taxon>Bacteroidota</taxon>
        <taxon>Bacteroidia</taxon>
        <taxon>Bacteroidales</taxon>
        <taxon>Muribaculaceae</taxon>
        <taxon>Lepagella</taxon>
    </lineage>
</organism>
<name>A0AC61RDG7_9BACT</name>
<protein>
    <submittedName>
        <fullName evidence="1">Long-chain fatty acid--CoA ligase</fullName>
    </submittedName>
</protein>
<evidence type="ECO:0000313" key="2">
    <source>
        <dbReference type="Proteomes" id="UP000306319"/>
    </source>
</evidence>
<keyword evidence="2" id="KW-1185">Reference proteome</keyword>
<keyword evidence="1" id="KW-0436">Ligase</keyword>
<dbReference type="Proteomes" id="UP000306319">
    <property type="component" value="Unassembled WGS sequence"/>
</dbReference>